<dbReference type="PANTHER" id="PTHR47737:SF1">
    <property type="entry name" value="GLYCINE BETAINE_PROLINE BETAINE TRANSPORT SYSTEM PERMEASE PROTEIN PROW"/>
    <property type="match status" value="1"/>
</dbReference>
<organism evidence="7 8">
    <name type="scientific">Sanguibacter antarcticus</name>
    <dbReference type="NCBI Taxonomy" id="372484"/>
    <lineage>
        <taxon>Bacteria</taxon>
        <taxon>Bacillati</taxon>
        <taxon>Actinomycetota</taxon>
        <taxon>Actinomycetes</taxon>
        <taxon>Micrococcales</taxon>
        <taxon>Sanguibacteraceae</taxon>
        <taxon>Sanguibacter</taxon>
    </lineage>
</organism>
<evidence type="ECO:0000256" key="3">
    <source>
        <dbReference type="ARBA" id="ARBA00022475"/>
    </source>
</evidence>
<evidence type="ECO:0000256" key="1">
    <source>
        <dbReference type="ARBA" id="ARBA00004236"/>
    </source>
</evidence>
<dbReference type="RefSeq" id="WP_098453906.1">
    <property type="nucleotide sequence ID" value="NZ_PDJG01000001.1"/>
</dbReference>
<dbReference type="SUPFAM" id="SSF53850">
    <property type="entry name" value="Periplasmic binding protein-like II"/>
    <property type="match status" value="1"/>
</dbReference>
<dbReference type="GO" id="GO:0043190">
    <property type="term" value="C:ATP-binding cassette (ABC) transporter complex"/>
    <property type="evidence" value="ECO:0007669"/>
    <property type="project" value="InterPro"/>
</dbReference>
<feature type="signal peptide" evidence="5">
    <location>
        <begin position="1"/>
        <end position="29"/>
    </location>
</feature>
<dbReference type="InterPro" id="IPR007210">
    <property type="entry name" value="ABC_Gly_betaine_transp_sub-bd"/>
</dbReference>
<dbReference type="GO" id="GO:0031460">
    <property type="term" value="P:glycine betaine transport"/>
    <property type="evidence" value="ECO:0007669"/>
    <property type="project" value="TreeGrafter"/>
</dbReference>
<protein>
    <submittedName>
        <fullName evidence="7">Glycine betaine/proline transport system substrate-binding protein</fullName>
    </submittedName>
</protein>
<name>A0A2A9E2X7_9MICO</name>
<dbReference type="EMBL" id="PDJG01000001">
    <property type="protein sequence ID" value="PFG32550.1"/>
    <property type="molecule type" value="Genomic_DNA"/>
</dbReference>
<dbReference type="AlphaFoldDB" id="A0A2A9E2X7"/>
<dbReference type="OrthoDB" id="9787902at2"/>
<dbReference type="Proteomes" id="UP000225548">
    <property type="component" value="Unassembled WGS sequence"/>
</dbReference>
<dbReference type="GO" id="GO:0015871">
    <property type="term" value="P:choline transport"/>
    <property type="evidence" value="ECO:0007669"/>
    <property type="project" value="TreeGrafter"/>
</dbReference>
<evidence type="ECO:0000256" key="5">
    <source>
        <dbReference type="SAM" id="SignalP"/>
    </source>
</evidence>
<feature type="chain" id="PRO_5038959864" evidence="5">
    <location>
        <begin position="30"/>
        <end position="317"/>
    </location>
</feature>
<evidence type="ECO:0000256" key="4">
    <source>
        <dbReference type="ARBA" id="ARBA00023136"/>
    </source>
</evidence>
<keyword evidence="5" id="KW-0732">Signal</keyword>
<sequence length="317" mass="33919">MFNRTAHLSRTTRRSVALVTGVALTLALAACSSDSSDSTDADTAATVENGDLQDVTIGVHSGWDEGIAVSYLFKSILEDEGYTVEATEADAGIVYTGLTGGDFDVNFDMWLPNTHKDYLDEYGDDMEQLGAWYTEAKLTIAVNEDAPITSLDELAANADAFDNRLVGIEAGAGLTGITEDVAIPAYGLEDMDFVVSSTPAMLAELKGATDAGENVAVTLWAPHWAYDAFPIRDLEDPEGAMGEAEEINSVGRTGFAEDYPTLASWIGAFTLTDEQLFSLENIMFNENEGNDNEGSVTEWLDANPTFVDDLKAAADAS</sequence>
<evidence type="ECO:0000313" key="8">
    <source>
        <dbReference type="Proteomes" id="UP000225548"/>
    </source>
</evidence>
<comment type="caution">
    <text evidence="7">The sequence shown here is derived from an EMBL/GenBank/DDBJ whole genome shotgun (WGS) entry which is preliminary data.</text>
</comment>
<dbReference type="PANTHER" id="PTHR47737">
    <property type="entry name" value="GLYCINE BETAINE/PROLINE BETAINE TRANSPORT SYSTEM PERMEASE PROTEIN PROW"/>
    <property type="match status" value="1"/>
</dbReference>
<dbReference type="Gene3D" id="3.40.190.10">
    <property type="entry name" value="Periplasmic binding protein-like II"/>
    <property type="match status" value="1"/>
</dbReference>
<keyword evidence="3" id="KW-1003">Cell membrane</keyword>
<dbReference type="Pfam" id="PF04069">
    <property type="entry name" value="OpuAC"/>
    <property type="match status" value="1"/>
</dbReference>
<accession>A0A2A9E2X7</accession>
<keyword evidence="8" id="KW-1185">Reference proteome</keyword>
<dbReference type="Gene3D" id="3.40.190.100">
    <property type="entry name" value="Glycine betaine-binding periplasmic protein, domain 2"/>
    <property type="match status" value="1"/>
</dbReference>
<keyword evidence="2" id="KW-0813">Transport</keyword>
<dbReference type="CDD" id="cd13639">
    <property type="entry name" value="PBP2_OpuAC_like"/>
    <property type="match status" value="1"/>
</dbReference>
<keyword evidence="4" id="KW-0472">Membrane</keyword>
<gene>
    <name evidence="7" type="ORF">ATL42_0390</name>
</gene>
<dbReference type="GO" id="GO:0005275">
    <property type="term" value="F:amine transmembrane transporter activity"/>
    <property type="evidence" value="ECO:0007669"/>
    <property type="project" value="TreeGrafter"/>
</dbReference>
<evidence type="ECO:0000313" key="7">
    <source>
        <dbReference type="EMBL" id="PFG32550.1"/>
    </source>
</evidence>
<feature type="domain" description="ABC-type glycine betaine transport system substrate-binding" evidence="6">
    <location>
        <begin position="54"/>
        <end position="301"/>
    </location>
</feature>
<comment type="subcellular location">
    <subcellularLocation>
        <location evidence="1">Cell membrane</location>
    </subcellularLocation>
</comment>
<dbReference type="GO" id="GO:0015226">
    <property type="term" value="F:carnitine transmembrane transporter activity"/>
    <property type="evidence" value="ECO:0007669"/>
    <property type="project" value="TreeGrafter"/>
</dbReference>
<proteinExistence type="predicted"/>
<evidence type="ECO:0000256" key="2">
    <source>
        <dbReference type="ARBA" id="ARBA00022448"/>
    </source>
</evidence>
<evidence type="ECO:0000259" key="6">
    <source>
        <dbReference type="Pfam" id="PF04069"/>
    </source>
</evidence>
<reference evidence="7 8" key="1">
    <citation type="submission" date="2017-10" db="EMBL/GenBank/DDBJ databases">
        <title>Sequencing the genomes of 1000 actinobacteria strains.</title>
        <authorList>
            <person name="Klenk H.-P."/>
        </authorList>
    </citation>
    <scope>NUCLEOTIDE SEQUENCE [LARGE SCALE GENOMIC DNA]</scope>
    <source>
        <strain evidence="7 8">DSM 18966</strain>
    </source>
</reference>
<dbReference type="PROSITE" id="PS51257">
    <property type="entry name" value="PROKAR_LIPOPROTEIN"/>
    <property type="match status" value="1"/>
</dbReference>